<protein>
    <submittedName>
        <fullName evidence="1">Uncharacterized protein</fullName>
    </submittedName>
</protein>
<organism evidence="1">
    <name type="scientific">marine sediment metagenome</name>
    <dbReference type="NCBI Taxonomy" id="412755"/>
    <lineage>
        <taxon>unclassified sequences</taxon>
        <taxon>metagenomes</taxon>
        <taxon>ecological metagenomes</taxon>
    </lineage>
</organism>
<name>A0A0F9BX12_9ZZZZ</name>
<dbReference type="AlphaFoldDB" id="A0A0F9BX12"/>
<gene>
    <name evidence="1" type="ORF">LCGC14_2678180</name>
</gene>
<comment type="caution">
    <text evidence="1">The sequence shown here is derived from an EMBL/GenBank/DDBJ whole genome shotgun (WGS) entry which is preliminary data.</text>
</comment>
<accession>A0A0F9BX12</accession>
<dbReference type="EMBL" id="LAZR01047146">
    <property type="protein sequence ID" value="KKK94904.1"/>
    <property type="molecule type" value="Genomic_DNA"/>
</dbReference>
<reference evidence="1" key="1">
    <citation type="journal article" date="2015" name="Nature">
        <title>Complex archaea that bridge the gap between prokaryotes and eukaryotes.</title>
        <authorList>
            <person name="Spang A."/>
            <person name="Saw J.H."/>
            <person name="Jorgensen S.L."/>
            <person name="Zaremba-Niedzwiedzka K."/>
            <person name="Martijn J."/>
            <person name="Lind A.E."/>
            <person name="van Eijk R."/>
            <person name="Schleper C."/>
            <person name="Guy L."/>
            <person name="Ettema T.J."/>
        </authorList>
    </citation>
    <scope>NUCLEOTIDE SEQUENCE</scope>
</reference>
<sequence>MKKEDFILVTALNGVKVLGLRPDYFKGEAITEPSRIIITGAIADPGAPTTHSLDQVKEVFEKKIEVEIVEIPGPTEEELAEIAKQKLIEEKKAELAKLLGD</sequence>
<proteinExistence type="predicted"/>
<evidence type="ECO:0000313" key="1">
    <source>
        <dbReference type="EMBL" id="KKK94904.1"/>
    </source>
</evidence>